<feature type="binding site" evidence="16">
    <location>
        <position position="261"/>
    </location>
    <ligand>
        <name>Mg(2+)</name>
        <dbReference type="ChEBI" id="CHEBI:18420"/>
        <label>2</label>
    </ligand>
</feature>
<dbReference type="InterPro" id="IPR013815">
    <property type="entry name" value="ATP_grasp_subdomain_1"/>
</dbReference>
<feature type="binding site" evidence="16">
    <location>
        <position position="261"/>
    </location>
    <ligand>
        <name>Mg(2+)</name>
        <dbReference type="ChEBI" id="CHEBI:18420"/>
        <label>1</label>
    </ligand>
</feature>
<keyword evidence="13 15" id="KW-0961">Cell wall biogenesis/degradation</keyword>
<proteinExistence type="inferred from homology"/>
<keyword evidence="16" id="KW-0460">Magnesium</keyword>
<evidence type="ECO:0000313" key="20">
    <source>
        <dbReference type="Proteomes" id="UP000509568"/>
    </source>
</evidence>
<feature type="domain" description="ATP-grasp" evidence="18">
    <location>
        <begin position="99"/>
        <end position="294"/>
    </location>
</feature>
<feature type="binding site" evidence="16">
    <location>
        <position position="263"/>
    </location>
    <ligand>
        <name>Mg(2+)</name>
        <dbReference type="ChEBI" id="CHEBI:18420"/>
        <label>2</label>
    </ligand>
</feature>
<reference evidence="19 20" key="1">
    <citation type="submission" date="2020-06" db="EMBL/GenBank/DDBJ databases">
        <title>Pseudomonas eucalypticola sp. nov., an endophyte of Eucalyptus dunnii leaves with biocontrol ability of eucalyptus leaf blight.</title>
        <authorList>
            <person name="Liu Y."/>
            <person name="Song Z."/>
            <person name="Zeng H."/>
            <person name="Lu M."/>
            <person name="Wang X."/>
            <person name="Lian X."/>
            <person name="Zhang Q."/>
        </authorList>
    </citation>
    <scope>NUCLEOTIDE SEQUENCE [LARGE SCALE GENOMIC DNA]</scope>
    <source>
        <strain evidence="19 20">NP-1</strain>
    </source>
</reference>
<protein>
    <recommendedName>
        <fullName evidence="6 15">D-alanine--D-alanine ligase</fullName>
        <ecNumber evidence="6 15">6.3.2.4</ecNumber>
    </recommendedName>
    <alternativeName>
        <fullName evidence="15">D-Ala-D-Ala ligase</fullName>
    </alternativeName>
    <alternativeName>
        <fullName evidence="15">D-alanylalanine synthetase</fullName>
    </alternativeName>
</protein>
<evidence type="ECO:0000256" key="12">
    <source>
        <dbReference type="ARBA" id="ARBA00022984"/>
    </source>
</evidence>
<dbReference type="InterPro" id="IPR011095">
    <property type="entry name" value="Dala_Dala_lig_C"/>
</dbReference>
<dbReference type="EC" id="6.3.2.4" evidence="6 15"/>
<dbReference type="InterPro" id="IPR000291">
    <property type="entry name" value="D-Ala_lig_Van_CS"/>
</dbReference>
<evidence type="ECO:0000256" key="11">
    <source>
        <dbReference type="ARBA" id="ARBA00022960"/>
    </source>
</evidence>
<evidence type="ECO:0000256" key="10">
    <source>
        <dbReference type="ARBA" id="ARBA00022840"/>
    </source>
</evidence>
<keyword evidence="7 15" id="KW-0963">Cytoplasm</keyword>
<comment type="cofactor">
    <cofactor evidence="1">
        <name>Mn(2+)</name>
        <dbReference type="ChEBI" id="CHEBI:29035"/>
    </cofactor>
</comment>
<dbReference type="NCBIfam" id="NF002378">
    <property type="entry name" value="PRK01372.1"/>
    <property type="match status" value="1"/>
</dbReference>
<comment type="function">
    <text evidence="2 15">Cell wall formation.</text>
</comment>
<dbReference type="KEGG" id="pez:HWQ56_05910"/>
<keyword evidence="9 17" id="KW-0547">Nucleotide-binding</keyword>
<dbReference type="AlphaFoldDB" id="A0A7D5GZ24"/>
<dbReference type="Gene3D" id="3.30.470.20">
    <property type="entry name" value="ATP-grasp fold, B domain"/>
    <property type="match status" value="1"/>
</dbReference>
<comment type="similarity">
    <text evidence="5 15">Belongs to the D-alanine--D-alanine ligase family.</text>
</comment>
<dbReference type="GO" id="GO:0008716">
    <property type="term" value="F:D-alanine-D-alanine ligase activity"/>
    <property type="evidence" value="ECO:0007669"/>
    <property type="project" value="UniProtKB-UniRule"/>
</dbReference>
<evidence type="ECO:0000256" key="1">
    <source>
        <dbReference type="ARBA" id="ARBA00001936"/>
    </source>
</evidence>
<dbReference type="GO" id="GO:0046872">
    <property type="term" value="F:metal ion binding"/>
    <property type="evidence" value="ECO:0007669"/>
    <property type="project" value="UniProtKB-KW"/>
</dbReference>
<evidence type="ECO:0000259" key="18">
    <source>
        <dbReference type="PROSITE" id="PS50975"/>
    </source>
</evidence>
<keyword evidence="16" id="KW-0479">Metal-binding</keyword>
<dbReference type="PANTHER" id="PTHR23132:SF23">
    <property type="entry name" value="D-ALANINE--D-ALANINE LIGASE B"/>
    <property type="match status" value="1"/>
</dbReference>
<evidence type="ECO:0000256" key="2">
    <source>
        <dbReference type="ARBA" id="ARBA00003921"/>
    </source>
</evidence>
<keyword evidence="16" id="KW-0464">Manganese</keyword>
<evidence type="ECO:0000313" key="19">
    <source>
        <dbReference type="EMBL" id="QKZ03345.1"/>
    </source>
</evidence>
<dbReference type="GO" id="GO:0005524">
    <property type="term" value="F:ATP binding"/>
    <property type="evidence" value="ECO:0007669"/>
    <property type="project" value="UniProtKB-UniRule"/>
</dbReference>
<dbReference type="PROSITE" id="PS50975">
    <property type="entry name" value="ATP_GRASP"/>
    <property type="match status" value="1"/>
</dbReference>
<evidence type="ECO:0000256" key="14">
    <source>
        <dbReference type="ARBA" id="ARBA00047614"/>
    </source>
</evidence>
<keyword evidence="11 15" id="KW-0133">Cell shape</keyword>
<dbReference type="SUPFAM" id="SSF56059">
    <property type="entry name" value="Glutathione synthetase ATP-binding domain-like"/>
    <property type="match status" value="1"/>
</dbReference>
<keyword evidence="10 17" id="KW-0067">ATP-binding</keyword>
<evidence type="ECO:0000256" key="9">
    <source>
        <dbReference type="ARBA" id="ARBA00022741"/>
    </source>
</evidence>
<comment type="cofactor">
    <cofactor evidence="16">
        <name>Mg(2+)</name>
        <dbReference type="ChEBI" id="CHEBI:18420"/>
    </cofactor>
    <cofactor evidence="16">
        <name>Mn(2+)</name>
        <dbReference type="ChEBI" id="CHEBI:29035"/>
    </cofactor>
    <text evidence="16">Binds 2 magnesium or manganese ions per subunit.</text>
</comment>
<dbReference type="UniPathway" id="UPA00219"/>
<evidence type="ECO:0000256" key="8">
    <source>
        <dbReference type="ARBA" id="ARBA00022598"/>
    </source>
</evidence>
<dbReference type="SUPFAM" id="SSF52440">
    <property type="entry name" value="PreATP-grasp domain"/>
    <property type="match status" value="1"/>
</dbReference>
<dbReference type="RefSeq" id="WP_158154830.1">
    <property type="nucleotide sequence ID" value="NZ_CP056030.1"/>
</dbReference>
<comment type="catalytic activity">
    <reaction evidence="14 15">
        <text>2 D-alanine + ATP = D-alanyl-D-alanine + ADP + phosphate + H(+)</text>
        <dbReference type="Rhea" id="RHEA:11224"/>
        <dbReference type="ChEBI" id="CHEBI:15378"/>
        <dbReference type="ChEBI" id="CHEBI:30616"/>
        <dbReference type="ChEBI" id="CHEBI:43474"/>
        <dbReference type="ChEBI" id="CHEBI:57416"/>
        <dbReference type="ChEBI" id="CHEBI:57822"/>
        <dbReference type="ChEBI" id="CHEBI:456216"/>
        <dbReference type="EC" id="6.3.2.4"/>
    </reaction>
</comment>
<dbReference type="InterPro" id="IPR016185">
    <property type="entry name" value="PreATP-grasp_dom_sf"/>
</dbReference>
<keyword evidence="8 15" id="KW-0436">Ligase</keyword>
<dbReference type="PANTHER" id="PTHR23132">
    <property type="entry name" value="D-ALANINE--D-ALANINE LIGASE"/>
    <property type="match status" value="1"/>
</dbReference>
<dbReference type="GO" id="GO:0005737">
    <property type="term" value="C:cytoplasm"/>
    <property type="evidence" value="ECO:0007669"/>
    <property type="project" value="UniProtKB-SubCell"/>
</dbReference>
<evidence type="ECO:0000256" key="6">
    <source>
        <dbReference type="ARBA" id="ARBA00012216"/>
    </source>
</evidence>
<dbReference type="Gene3D" id="3.40.50.20">
    <property type="match status" value="1"/>
</dbReference>
<comment type="subcellular location">
    <subcellularLocation>
        <location evidence="3 15">Cytoplasm</location>
    </subcellularLocation>
</comment>
<dbReference type="Proteomes" id="UP000509568">
    <property type="component" value="Chromosome"/>
</dbReference>
<evidence type="ECO:0000256" key="16">
    <source>
        <dbReference type="PIRSR" id="PIRSR039102-3"/>
    </source>
</evidence>
<name>A0A7D5GZ24_9PSED</name>
<accession>A0A7D5GZ24</accession>
<evidence type="ECO:0000256" key="13">
    <source>
        <dbReference type="ARBA" id="ARBA00023316"/>
    </source>
</evidence>
<comment type="pathway">
    <text evidence="4 15">Cell wall biogenesis; peptidoglycan biosynthesis.</text>
</comment>
<dbReference type="Pfam" id="PF07478">
    <property type="entry name" value="Dala_Dala_lig_C"/>
    <property type="match status" value="1"/>
</dbReference>
<dbReference type="InterPro" id="IPR005905">
    <property type="entry name" value="D_ala_D_ala"/>
</dbReference>
<organism evidence="19 20">
    <name type="scientific">Pseudomonas eucalypticola</name>
    <dbReference type="NCBI Taxonomy" id="2599595"/>
    <lineage>
        <taxon>Bacteria</taxon>
        <taxon>Pseudomonadati</taxon>
        <taxon>Pseudomonadota</taxon>
        <taxon>Gammaproteobacteria</taxon>
        <taxon>Pseudomonadales</taxon>
        <taxon>Pseudomonadaceae</taxon>
        <taxon>Pseudomonas</taxon>
    </lineage>
</organism>
<dbReference type="GO" id="GO:0008360">
    <property type="term" value="P:regulation of cell shape"/>
    <property type="evidence" value="ECO:0007669"/>
    <property type="project" value="UniProtKB-KW"/>
</dbReference>
<sequence>MKVFVFCGGMSSEREVSLKSGAMVRLILENAGRDVVLVDTAATPLESLVITGEDFVFLALHGGDGENGTLQNYLELRGICYSGSGPLASALAMRKDISKKVWQAEGIVTPSARVLTDGWVDGALDTIRFPAVVKPTSEGCSVGLRIVDNKAELRHAVSAGVVDFGRVMVEEYIQGDEYTVAILGDKVFCPVLVKAPRRAFDFYSKFESLETEYIYAPEVPEDDLQAIKDTAWRAYTALECSGFARVDIIFCRRRRKPYVLEVNTLPGMTNRSIFLQASLRAGYSAARVMELIMAYGVAQRSTNSLN</sequence>
<dbReference type="GO" id="GO:0009252">
    <property type="term" value="P:peptidoglycan biosynthetic process"/>
    <property type="evidence" value="ECO:0007669"/>
    <property type="project" value="UniProtKB-UniRule"/>
</dbReference>
<evidence type="ECO:0000256" key="4">
    <source>
        <dbReference type="ARBA" id="ARBA00004752"/>
    </source>
</evidence>
<evidence type="ECO:0000256" key="15">
    <source>
        <dbReference type="HAMAP-Rule" id="MF_00047"/>
    </source>
</evidence>
<evidence type="ECO:0000256" key="17">
    <source>
        <dbReference type="PROSITE-ProRule" id="PRU00409"/>
    </source>
</evidence>
<dbReference type="Gene3D" id="3.30.1490.20">
    <property type="entry name" value="ATP-grasp fold, A domain"/>
    <property type="match status" value="1"/>
</dbReference>
<dbReference type="PIRSF" id="PIRSF039102">
    <property type="entry name" value="Ddl/VanB"/>
    <property type="match status" value="1"/>
</dbReference>
<keyword evidence="20" id="KW-1185">Reference proteome</keyword>
<evidence type="ECO:0000256" key="5">
    <source>
        <dbReference type="ARBA" id="ARBA00010871"/>
    </source>
</evidence>
<feature type="binding site" evidence="16">
    <location>
        <position position="247"/>
    </location>
    <ligand>
        <name>Mg(2+)</name>
        <dbReference type="ChEBI" id="CHEBI:18420"/>
        <label>1</label>
    </ligand>
</feature>
<keyword evidence="12 15" id="KW-0573">Peptidoglycan synthesis</keyword>
<dbReference type="PROSITE" id="PS00844">
    <property type="entry name" value="DALA_DALA_LIGASE_2"/>
    <property type="match status" value="1"/>
</dbReference>
<dbReference type="GO" id="GO:0071555">
    <property type="term" value="P:cell wall organization"/>
    <property type="evidence" value="ECO:0007669"/>
    <property type="project" value="UniProtKB-KW"/>
</dbReference>
<dbReference type="InterPro" id="IPR011761">
    <property type="entry name" value="ATP-grasp"/>
</dbReference>
<dbReference type="EMBL" id="CP056030">
    <property type="protein sequence ID" value="QKZ03345.1"/>
    <property type="molecule type" value="Genomic_DNA"/>
</dbReference>
<dbReference type="HAMAP" id="MF_00047">
    <property type="entry name" value="Dala_Dala_lig"/>
    <property type="match status" value="1"/>
</dbReference>
<gene>
    <name evidence="15" type="primary">ddl</name>
    <name evidence="19" type="ORF">HWQ56_05910</name>
</gene>
<evidence type="ECO:0000256" key="7">
    <source>
        <dbReference type="ARBA" id="ARBA00022490"/>
    </source>
</evidence>
<evidence type="ECO:0000256" key="3">
    <source>
        <dbReference type="ARBA" id="ARBA00004496"/>
    </source>
</evidence>